<organism evidence="1 2">
    <name type="scientific">Mitosporidium daphniae</name>
    <dbReference type="NCBI Taxonomy" id="1485682"/>
    <lineage>
        <taxon>Eukaryota</taxon>
        <taxon>Fungi</taxon>
        <taxon>Fungi incertae sedis</taxon>
        <taxon>Microsporidia</taxon>
        <taxon>Mitosporidium</taxon>
    </lineage>
</organism>
<evidence type="ECO:0000313" key="2">
    <source>
        <dbReference type="Proteomes" id="UP000029725"/>
    </source>
</evidence>
<accession>A0A098VVU6</accession>
<dbReference type="HOGENOM" id="CLU_1669804_0_0_1"/>
<comment type="caution">
    <text evidence="1">The sequence shown here is derived from an EMBL/GenBank/DDBJ whole genome shotgun (WGS) entry which is preliminary data.</text>
</comment>
<sequence>MSTRHRIRWTPKIMTRDTLPQAHLLFICQFFLVVILLRNVESNGAPASFRVENALLPVRVETSAAIFLKDATVQRAAALRHAPVFQCTWNATPVFAGAVKILPCAKIHPFNTVGARFLQAFLRGFRACLLGNPISLAGACLQRSLLSKARLLQNILEK</sequence>
<dbReference type="GeneID" id="25258068"/>
<proteinExistence type="predicted"/>
<gene>
    <name evidence="1" type="ORF">DI09_115p110</name>
</gene>
<reference evidence="1 2" key="1">
    <citation type="submission" date="2014-04" db="EMBL/GenBank/DDBJ databases">
        <title>A new species of microsporidia sheds light on the evolution of extreme parasitism.</title>
        <authorList>
            <person name="Haag K.L."/>
            <person name="James T.Y."/>
            <person name="Larsson R."/>
            <person name="Schaer T.M."/>
            <person name="Refardt D."/>
            <person name="Pombert J.-F."/>
            <person name="Ebert D."/>
        </authorList>
    </citation>
    <scope>NUCLEOTIDE SEQUENCE [LARGE SCALE GENOMIC DNA]</scope>
    <source>
        <strain evidence="1 2">UGP3</strain>
        <tissue evidence="1">Spores</tissue>
    </source>
</reference>
<dbReference type="AlphaFoldDB" id="A0A098VVU6"/>
<name>A0A098VVU6_9MICR</name>
<protein>
    <submittedName>
        <fullName evidence="1">Uncharacterized protein</fullName>
    </submittedName>
</protein>
<dbReference type="Proteomes" id="UP000029725">
    <property type="component" value="Unassembled WGS sequence"/>
</dbReference>
<evidence type="ECO:0000313" key="1">
    <source>
        <dbReference type="EMBL" id="KGG53045.1"/>
    </source>
</evidence>
<dbReference type="RefSeq" id="XP_013239481.1">
    <property type="nucleotide sequence ID" value="XM_013384027.1"/>
</dbReference>
<keyword evidence="2" id="KW-1185">Reference proteome</keyword>
<dbReference type="EMBL" id="JMKJ01000017">
    <property type="protein sequence ID" value="KGG53045.1"/>
    <property type="molecule type" value="Genomic_DNA"/>
</dbReference>
<dbReference type="VEuPathDB" id="MicrosporidiaDB:DI09_115p110"/>